<feature type="transmembrane region" description="Helical" evidence="1">
    <location>
        <begin position="131"/>
        <end position="150"/>
    </location>
</feature>
<dbReference type="Proteomes" id="UP001198602">
    <property type="component" value="Unassembled WGS sequence"/>
</dbReference>
<dbReference type="Pfam" id="PF04892">
    <property type="entry name" value="VanZ"/>
    <property type="match status" value="1"/>
</dbReference>
<proteinExistence type="predicted"/>
<keyword evidence="1" id="KW-0472">Membrane</keyword>
<keyword evidence="4" id="KW-1185">Reference proteome</keyword>
<protein>
    <submittedName>
        <fullName evidence="3">VanZ family protein</fullName>
    </submittedName>
</protein>
<feature type="transmembrane region" description="Helical" evidence="1">
    <location>
        <begin position="316"/>
        <end position="335"/>
    </location>
</feature>
<dbReference type="PANTHER" id="PTHR28008">
    <property type="entry name" value="DOMAIN PROTEIN, PUTATIVE (AFU_ORTHOLOGUE AFUA_3G10980)-RELATED"/>
    <property type="match status" value="1"/>
</dbReference>
<reference evidence="3 4" key="1">
    <citation type="submission" date="2021-07" db="EMBL/GenBank/DDBJ databases">
        <title>Characterization of Violacein-producing bacteria and related species.</title>
        <authorList>
            <person name="Wilson H.S."/>
            <person name="De Leon M.E."/>
        </authorList>
    </citation>
    <scope>NUCLEOTIDE SEQUENCE [LARGE SCALE GENOMIC DNA]</scope>
    <source>
        <strain evidence="3 4">HSC-2F05</strain>
    </source>
</reference>
<keyword evidence="1" id="KW-0812">Transmembrane</keyword>
<dbReference type="PANTHER" id="PTHR28008:SF1">
    <property type="entry name" value="DOMAIN PROTEIN, PUTATIVE (AFU_ORTHOLOGUE AFUA_3G10980)-RELATED"/>
    <property type="match status" value="1"/>
</dbReference>
<organism evidence="3 4">
    <name type="scientific">Massilia hydrophila</name>
    <dbReference type="NCBI Taxonomy" id="3044279"/>
    <lineage>
        <taxon>Bacteria</taxon>
        <taxon>Pseudomonadati</taxon>
        <taxon>Pseudomonadota</taxon>
        <taxon>Betaproteobacteria</taxon>
        <taxon>Burkholderiales</taxon>
        <taxon>Oxalobacteraceae</taxon>
        <taxon>Telluria group</taxon>
        <taxon>Massilia</taxon>
    </lineage>
</organism>
<evidence type="ECO:0000313" key="3">
    <source>
        <dbReference type="EMBL" id="MCA1857186.1"/>
    </source>
</evidence>
<feature type="transmembrane region" description="Helical" evidence="1">
    <location>
        <begin position="257"/>
        <end position="279"/>
    </location>
</feature>
<dbReference type="InterPro" id="IPR006976">
    <property type="entry name" value="VanZ-like"/>
</dbReference>
<keyword evidence="1" id="KW-1133">Transmembrane helix</keyword>
<feature type="transmembrane region" description="Helical" evidence="1">
    <location>
        <begin position="355"/>
        <end position="374"/>
    </location>
</feature>
<evidence type="ECO:0000313" key="4">
    <source>
        <dbReference type="Proteomes" id="UP001198602"/>
    </source>
</evidence>
<feature type="transmembrane region" description="Helical" evidence="1">
    <location>
        <begin position="285"/>
        <end position="309"/>
    </location>
</feature>
<feature type="transmembrane region" description="Helical" evidence="1">
    <location>
        <begin position="21"/>
        <end position="42"/>
    </location>
</feature>
<feature type="transmembrane region" description="Helical" evidence="1">
    <location>
        <begin position="162"/>
        <end position="180"/>
    </location>
</feature>
<feature type="transmembrane region" description="Helical" evidence="1">
    <location>
        <begin position="94"/>
        <end position="111"/>
    </location>
</feature>
<name>A0ABS7YBV2_9BURK</name>
<dbReference type="RefSeq" id="WP_225239427.1">
    <property type="nucleotide sequence ID" value="NZ_JAHYBX010000006.1"/>
</dbReference>
<feature type="transmembrane region" description="Helical" evidence="1">
    <location>
        <begin position="227"/>
        <end position="250"/>
    </location>
</feature>
<feature type="transmembrane region" description="Helical" evidence="1">
    <location>
        <begin position="62"/>
        <end position="87"/>
    </location>
</feature>
<evidence type="ECO:0000256" key="1">
    <source>
        <dbReference type="SAM" id="Phobius"/>
    </source>
</evidence>
<dbReference type="EMBL" id="JAHYBX010000006">
    <property type="protein sequence ID" value="MCA1857186.1"/>
    <property type="molecule type" value="Genomic_DNA"/>
</dbReference>
<sequence length="393" mass="43423">MNRAKVAVDLRERQREGRGSPISRAALLAYLLLIVYASWYPFSGWRDSGLPLFTFLNLVKPRYWTGFDVGVNIIGYVPLGMLLVLSVYPRIRGVWAVLLAALAGVLVTMTMEAVQNFLPSRVPSNLDLVTNAGGCLLGALLGAWWAPGLLDRSRLFQLRRRWFAPYASQGLVLVALWPLAQIYPQSYLFGHGQVLPIVSGWLSRWFDADIDLVAMLRGDAVITAEQYWLSETIITACGMTGAVLTLMCLVRRGAPRFLLMLSILAVALLVKTLSIALLFRPDNAFIWVTPGAEGGFLIGLIMLSGLVFAPQVAQRRLAVVSLVLSLIVVNTVPVNPYFASTLQGWVQGKFLNFNGAAQFMALLWPFFALWFLLLPSHQLNRQEAQPPAPEPAP</sequence>
<feature type="domain" description="VanZ-like" evidence="2">
    <location>
        <begin position="28"/>
        <end position="142"/>
    </location>
</feature>
<evidence type="ECO:0000259" key="2">
    <source>
        <dbReference type="Pfam" id="PF04892"/>
    </source>
</evidence>
<gene>
    <name evidence="3" type="ORF">LE190_14815</name>
</gene>
<comment type="caution">
    <text evidence="3">The sequence shown here is derived from an EMBL/GenBank/DDBJ whole genome shotgun (WGS) entry which is preliminary data.</text>
</comment>
<accession>A0ABS7YBV2</accession>